<reference evidence="12 13" key="1">
    <citation type="submission" date="2017-09" db="EMBL/GenBank/DDBJ databases">
        <title>Comparative genomics of rhizobia isolated from Phaseolus vulgaris in China.</title>
        <authorList>
            <person name="Tong W."/>
        </authorList>
    </citation>
    <scope>NUCLEOTIDE SEQUENCE [LARGE SCALE GENOMIC DNA]</scope>
    <source>
        <strain evidence="12 13">FH14</strain>
    </source>
</reference>
<dbReference type="PANTHER" id="PTHR30489:SF0">
    <property type="entry name" value="LIPOPROTEIN-RELEASING SYSTEM TRANSMEMBRANE PROTEIN LOLE"/>
    <property type="match status" value="1"/>
</dbReference>
<keyword evidence="6 8" id="KW-1133">Transmembrane helix</keyword>
<evidence type="ECO:0000256" key="4">
    <source>
        <dbReference type="ARBA" id="ARBA00022475"/>
    </source>
</evidence>
<proteinExistence type="inferred from homology"/>
<evidence type="ECO:0000256" key="8">
    <source>
        <dbReference type="SAM" id="Phobius"/>
    </source>
</evidence>
<feature type="transmembrane region" description="Helical" evidence="8">
    <location>
        <begin position="401"/>
        <end position="420"/>
    </location>
</feature>
<dbReference type="Pfam" id="PF02687">
    <property type="entry name" value="FtsX"/>
    <property type="match status" value="1"/>
</dbReference>
<keyword evidence="5 8" id="KW-0812">Transmembrane</keyword>
<dbReference type="Pfam" id="PF12704">
    <property type="entry name" value="MacB_PCD"/>
    <property type="match status" value="1"/>
</dbReference>
<dbReference type="NCBIfam" id="TIGR02212">
    <property type="entry name" value="lolCE"/>
    <property type="match status" value="1"/>
</dbReference>
<dbReference type="Proteomes" id="UP001268610">
    <property type="component" value="Unassembled WGS sequence"/>
</dbReference>
<dbReference type="InterPro" id="IPR025857">
    <property type="entry name" value="MacB_PCD"/>
</dbReference>
<feature type="domain" description="ABC3 transporter permease C-terminal" evidence="9">
    <location>
        <begin position="294"/>
        <end position="427"/>
    </location>
</feature>
<feature type="transmembrane region" description="Helical" evidence="8">
    <location>
        <begin position="291"/>
        <end position="315"/>
    </location>
</feature>
<protein>
    <submittedName>
        <fullName evidence="11">Lipoprotein-releasing ABC transporter permease subunit</fullName>
    </submittedName>
    <submittedName>
        <fullName evidence="12">Lipoprotein-releasing system transmembrane subunit LolC</fullName>
    </submittedName>
</protein>
<dbReference type="RefSeq" id="WP_003573890.1">
    <property type="nucleotide sequence ID" value="NZ_CP054027.1"/>
</dbReference>
<dbReference type="InterPro" id="IPR051447">
    <property type="entry name" value="Lipoprotein-release_system"/>
</dbReference>
<organism evidence="11 14">
    <name type="scientific">Rhizobium hidalgonense</name>
    <dbReference type="NCBI Taxonomy" id="1538159"/>
    <lineage>
        <taxon>Bacteria</taxon>
        <taxon>Pseudomonadati</taxon>
        <taxon>Pseudomonadota</taxon>
        <taxon>Alphaproteobacteria</taxon>
        <taxon>Hyphomicrobiales</taxon>
        <taxon>Rhizobiaceae</taxon>
        <taxon>Rhizobium/Agrobacterium group</taxon>
        <taxon>Rhizobium</taxon>
    </lineage>
</organism>
<evidence type="ECO:0000313" key="11">
    <source>
        <dbReference type="EMBL" id="MDR9775100.1"/>
    </source>
</evidence>
<dbReference type="GO" id="GO:0098797">
    <property type="term" value="C:plasma membrane protein complex"/>
    <property type="evidence" value="ECO:0007669"/>
    <property type="project" value="TreeGrafter"/>
</dbReference>
<feature type="domain" description="MacB-like periplasmic core" evidence="10">
    <location>
        <begin position="50"/>
        <end position="263"/>
    </location>
</feature>
<gene>
    <name evidence="12" type="ORF">CO674_21070</name>
    <name evidence="11" type="ORF">RJJ65_21080</name>
</gene>
<evidence type="ECO:0000256" key="5">
    <source>
        <dbReference type="ARBA" id="ARBA00022692"/>
    </source>
</evidence>
<dbReference type="Proteomes" id="UP000219914">
    <property type="component" value="Unassembled WGS sequence"/>
</dbReference>
<reference evidence="11" key="2">
    <citation type="submission" date="2023-04" db="EMBL/GenBank/DDBJ databases">
        <title>Genomic characterization of faba bean (Vicia faba) microsymbionts in Mexican soils.</title>
        <authorList>
            <person name="Rivera Orduna F.N."/>
            <person name="Guevara-Luna J."/>
            <person name="Yan J."/>
            <person name="Arroyo-Herrera I."/>
            <person name="Li Y."/>
            <person name="Vasquez-Murrieta M.S."/>
            <person name="Wang E.T."/>
        </authorList>
    </citation>
    <scope>NUCLEOTIDE SEQUENCE</scope>
    <source>
        <strain evidence="11">CH26</strain>
    </source>
</reference>
<accession>A0A2A6KA37</accession>
<keyword evidence="13" id="KW-1185">Reference proteome</keyword>
<comment type="subcellular location">
    <subcellularLocation>
        <location evidence="1">Cell membrane</location>
        <topology evidence="1">Multi-pass membrane protein</topology>
    </subcellularLocation>
</comment>
<dbReference type="InterPro" id="IPR011925">
    <property type="entry name" value="LolCE_TM"/>
</dbReference>
<dbReference type="EMBL" id="JAVLSF010000012">
    <property type="protein sequence ID" value="MDR9775100.1"/>
    <property type="molecule type" value="Genomic_DNA"/>
</dbReference>
<evidence type="ECO:0000259" key="10">
    <source>
        <dbReference type="Pfam" id="PF12704"/>
    </source>
</evidence>
<evidence type="ECO:0000256" key="3">
    <source>
        <dbReference type="ARBA" id="ARBA00022448"/>
    </source>
</evidence>
<comment type="similarity">
    <text evidence="2">Belongs to the ABC-4 integral membrane protein family. LolC/E subfamily.</text>
</comment>
<name>A0A2A6KA37_9HYPH</name>
<evidence type="ECO:0000256" key="6">
    <source>
        <dbReference type="ARBA" id="ARBA00022989"/>
    </source>
</evidence>
<feature type="transmembrane region" description="Helical" evidence="8">
    <location>
        <begin position="40"/>
        <end position="67"/>
    </location>
</feature>
<feature type="transmembrane region" description="Helical" evidence="8">
    <location>
        <begin position="371"/>
        <end position="389"/>
    </location>
</feature>
<feature type="transmembrane region" description="Helical" evidence="8">
    <location>
        <begin position="335"/>
        <end position="359"/>
    </location>
</feature>
<dbReference type="PANTHER" id="PTHR30489">
    <property type="entry name" value="LIPOPROTEIN-RELEASING SYSTEM TRANSMEMBRANE PROTEIN LOLE"/>
    <property type="match status" value="1"/>
</dbReference>
<keyword evidence="7 8" id="KW-0472">Membrane</keyword>
<evidence type="ECO:0000256" key="2">
    <source>
        <dbReference type="ARBA" id="ARBA00005236"/>
    </source>
</evidence>
<keyword evidence="11" id="KW-0449">Lipoprotein</keyword>
<evidence type="ECO:0000313" key="14">
    <source>
        <dbReference type="Proteomes" id="UP001268610"/>
    </source>
</evidence>
<dbReference type="EMBL" id="NWSY01000016">
    <property type="protein sequence ID" value="PDT21737.1"/>
    <property type="molecule type" value="Genomic_DNA"/>
</dbReference>
<evidence type="ECO:0000313" key="13">
    <source>
        <dbReference type="Proteomes" id="UP000219914"/>
    </source>
</evidence>
<comment type="caution">
    <text evidence="11">The sequence shown here is derived from an EMBL/GenBank/DDBJ whole genome shotgun (WGS) entry which is preliminary data.</text>
</comment>
<evidence type="ECO:0000256" key="1">
    <source>
        <dbReference type="ARBA" id="ARBA00004651"/>
    </source>
</evidence>
<evidence type="ECO:0000259" key="9">
    <source>
        <dbReference type="Pfam" id="PF02687"/>
    </source>
</evidence>
<dbReference type="InterPro" id="IPR003838">
    <property type="entry name" value="ABC3_permease_C"/>
</dbReference>
<dbReference type="GO" id="GO:0044874">
    <property type="term" value="P:lipoprotein localization to outer membrane"/>
    <property type="evidence" value="ECO:0007669"/>
    <property type="project" value="TreeGrafter"/>
</dbReference>
<evidence type="ECO:0000313" key="12">
    <source>
        <dbReference type="EMBL" id="PDT21737.1"/>
    </source>
</evidence>
<dbReference type="AlphaFoldDB" id="A0A2A6KA37"/>
<dbReference type="GO" id="GO:0042953">
    <property type="term" value="P:lipoprotein transport"/>
    <property type="evidence" value="ECO:0007669"/>
    <property type="project" value="InterPro"/>
</dbReference>
<sequence>MAEAAVDRSSKSGLGPAGKPFSTFERLVAWRYLRARRKEAFISVIAGFSFVGIMLGVATLIIVMAVMNGFRTELVSRILGINGHMIVQPSDGPFTDYPDLASRLAAVPGVKMALPLVEGQVLASAQAGGSTGALVRGARAEDLTKLKTISGNIKSGDMVGYASGQGVLIGTGMANQLGLSVGDLITLTSPDGDITPMGVSPRVKSYKISGLFEIGMSEYDSSIIFMPLEEAQLYFNAEGLVQSIELFVDHPDDIDALRPKVEEAAGRQINLTDWRQRNQTFFSALQVERNVMFMILTLIVLVAALNIISGLIMLVKDKGSDIAILRTMGASAGAIMRIFFMTGAAIGIVGTLAGVLLGVLVCVNIESIRQFFSWISGTVIFNPQVYFLSQLPAEMQLSETISIVVMALTLSFIATIFPAWRASRLDPVQALRYE</sequence>
<evidence type="ECO:0000256" key="7">
    <source>
        <dbReference type="ARBA" id="ARBA00023136"/>
    </source>
</evidence>
<keyword evidence="3" id="KW-0813">Transport</keyword>
<keyword evidence="4" id="KW-1003">Cell membrane</keyword>